<dbReference type="Proteomes" id="UP001160499">
    <property type="component" value="Unassembled WGS sequence"/>
</dbReference>
<organism evidence="1 2">
    <name type="scientific">Streptomyces pseudovenezuelae</name>
    <dbReference type="NCBI Taxonomy" id="67350"/>
    <lineage>
        <taxon>Bacteria</taxon>
        <taxon>Bacillati</taxon>
        <taxon>Actinomycetota</taxon>
        <taxon>Actinomycetes</taxon>
        <taxon>Kitasatosporales</taxon>
        <taxon>Streptomycetaceae</taxon>
        <taxon>Streptomyces</taxon>
        <taxon>Streptomyces aurantiacus group</taxon>
    </lineage>
</organism>
<evidence type="ECO:0000313" key="1">
    <source>
        <dbReference type="EMBL" id="MDH6221109.1"/>
    </source>
</evidence>
<dbReference type="EMBL" id="JARXVH010000020">
    <property type="protein sequence ID" value="MDH6221109.1"/>
    <property type="molecule type" value="Genomic_DNA"/>
</dbReference>
<accession>A0ABT6LXU0</accession>
<sequence>MLHLPRMNEASWRAHDLLRAYPARDRAAIIEHLAHLEDDQLEFARGVSANFYDDTLSMLRDTGRPWILASLVREVDAVARFAPTEHEFTVTTTARRLARGEVTMRELIGGSLEVRDRIHTVAVYTLALLLVSFSRKRVQQMLDKAADMTEAVGGHPRPYCVV</sequence>
<proteinExistence type="predicted"/>
<comment type="caution">
    <text evidence="1">The sequence shown here is derived from an EMBL/GenBank/DDBJ whole genome shotgun (WGS) entry which is preliminary data.</text>
</comment>
<keyword evidence="2" id="KW-1185">Reference proteome</keyword>
<gene>
    <name evidence="1" type="ORF">M2283_008451</name>
</gene>
<name>A0ABT6LXU0_9ACTN</name>
<protein>
    <submittedName>
        <fullName evidence="1">Uncharacterized protein</fullName>
    </submittedName>
</protein>
<evidence type="ECO:0000313" key="2">
    <source>
        <dbReference type="Proteomes" id="UP001160499"/>
    </source>
</evidence>
<reference evidence="1 2" key="1">
    <citation type="submission" date="2023-04" db="EMBL/GenBank/DDBJ databases">
        <title>Forest soil microbial communities from Buena Vista Peninsula, Colon Province, Panama.</title>
        <authorList>
            <person name="Bouskill N."/>
        </authorList>
    </citation>
    <scope>NUCLEOTIDE SEQUENCE [LARGE SCALE GENOMIC DNA]</scope>
    <source>
        <strain evidence="1 2">GGS1</strain>
    </source>
</reference>